<feature type="region of interest" description="Disordered" evidence="6">
    <location>
        <begin position="306"/>
        <end position="331"/>
    </location>
</feature>
<comment type="similarity">
    <text evidence="5">Belongs to the SAT4 family.</text>
</comment>
<feature type="compositionally biased region" description="Polar residues" evidence="6">
    <location>
        <begin position="306"/>
        <end position="316"/>
    </location>
</feature>
<feature type="transmembrane region" description="Helical" evidence="7">
    <location>
        <begin position="6"/>
        <end position="28"/>
    </location>
</feature>
<evidence type="ECO:0000256" key="2">
    <source>
        <dbReference type="ARBA" id="ARBA00022692"/>
    </source>
</evidence>
<dbReference type="PANTHER" id="PTHR33048">
    <property type="entry name" value="PTH11-LIKE INTEGRAL MEMBRANE PROTEIN (AFU_ORTHOLOGUE AFUA_5G11245)"/>
    <property type="match status" value="1"/>
</dbReference>
<proteinExistence type="inferred from homology"/>
<reference evidence="9" key="1">
    <citation type="journal article" date="2020" name="Stud. Mycol.">
        <title>101 Dothideomycetes genomes: a test case for predicting lifestyles and emergence of pathogens.</title>
        <authorList>
            <person name="Haridas S."/>
            <person name="Albert R."/>
            <person name="Binder M."/>
            <person name="Bloem J."/>
            <person name="Labutti K."/>
            <person name="Salamov A."/>
            <person name="Andreopoulos B."/>
            <person name="Baker S."/>
            <person name="Barry K."/>
            <person name="Bills G."/>
            <person name="Bluhm B."/>
            <person name="Cannon C."/>
            <person name="Castanera R."/>
            <person name="Culley D."/>
            <person name="Daum C."/>
            <person name="Ezra D."/>
            <person name="Gonzalez J."/>
            <person name="Henrissat B."/>
            <person name="Kuo A."/>
            <person name="Liang C."/>
            <person name="Lipzen A."/>
            <person name="Lutzoni F."/>
            <person name="Magnuson J."/>
            <person name="Mondo S."/>
            <person name="Nolan M."/>
            <person name="Ohm R."/>
            <person name="Pangilinan J."/>
            <person name="Park H.-J."/>
            <person name="Ramirez L."/>
            <person name="Alfaro M."/>
            <person name="Sun H."/>
            <person name="Tritt A."/>
            <person name="Yoshinaga Y."/>
            <person name="Zwiers L.-H."/>
            <person name="Turgeon B."/>
            <person name="Goodwin S."/>
            <person name="Spatafora J."/>
            <person name="Crous P."/>
            <person name="Grigoriev I."/>
        </authorList>
    </citation>
    <scope>NUCLEOTIDE SEQUENCE</scope>
    <source>
        <strain evidence="9">CBS 175.79</strain>
    </source>
</reference>
<evidence type="ECO:0000256" key="4">
    <source>
        <dbReference type="ARBA" id="ARBA00023136"/>
    </source>
</evidence>
<evidence type="ECO:0000256" key="7">
    <source>
        <dbReference type="SAM" id="Phobius"/>
    </source>
</evidence>
<organism evidence="9 10">
    <name type="scientific">Aaosphaeria arxii CBS 175.79</name>
    <dbReference type="NCBI Taxonomy" id="1450172"/>
    <lineage>
        <taxon>Eukaryota</taxon>
        <taxon>Fungi</taxon>
        <taxon>Dikarya</taxon>
        <taxon>Ascomycota</taxon>
        <taxon>Pezizomycotina</taxon>
        <taxon>Dothideomycetes</taxon>
        <taxon>Pleosporomycetidae</taxon>
        <taxon>Pleosporales</taxon>
        <taxon>Pleosporales incertae sedis</taxon>
        <taxon>Aaosphaeria</taxon>
    </lineage>
</organism>
<dbReference type="GO" id="GO:0016020">
    <property type="term" value="C:membrane"/>
    <property type="evidence" value="ECO:0007669"/>
    <property type="project" value="UniProtKB-SubCell"/>
</dbReference>
<evidence type="ECO:0000313" key="10">
    <source>
        <dbReference type="Proteomes" id="UP000799778"/>
    </source>
</evidence>
<keyword evidence="4 7" id="KW-0472">Membrane</keyword>
<comment type="subcellular location">
    <subcellularLocation>
        <location evidence="1">Membrane</location>
        <topology evidence="1">Multi-pass membrane protein</topology>
    </subcellularLocation>
</comment>
<evidence type="ECO:0000256" key="6">
    <source>
        <dbReference type="SAM" id="MobiDB-lite"/>
    </source>
</evidence>
<dbReference type="InterPro" id="IPR052337">
    <property type="entry name" value="SAT4-like"/>
</dbReference>
<dbReference type="RefSeq" id="XP_033377038.1">
    <property type="nucleotide sequence ID" value="XM_033534304.1"/>
</dbReference>
<sequence>MAYDNPPGLIAAAAIVQTIVYVVVALRFQTRHKHGRKYHPSDWLILLAAFLSTGLSIIQIYGSAVGRLGVPVHGSIGSPTFRQSTALNLRWYQWAVFLNGVVVTGLIKISVSFFYLQIFSVKYRYIIVPWLVLMVLWTIGFTILMLTFCGNHGLWPSIPLSVEKSQCLSGTKIGYAIVIGGTVTDFLTVLIPLPMVFGLQLPLKQKLAVMGVFTIGLLSVGGSVAKAYIYISSALKKSSMDYATIITSISVWGLVESQFGIIAATLMTLGPLLRDLSNSRMLGSIMNSTRNLLVSLSSPTQATISKAELSKTSSEQPEGYRDGSSVGLRGV</sequence>
<dbReference type="OrthoDB" id="5393606at2759"/>
<gene>
    <name evidence="9" type="ORF">BU24DRAFT_497874</name>
</gene>
<feature type="transmembrane region" description="Helical" evidence="7">
    <location>
        <begin position="173"/>
        <end position="195"/>
    </location>
</feature>
<dbReference type="AlphaFoldDB" id="A0A6A5X6Y9"/>
<feature type="domain" description="Rhodopsin" evidence="8">
    <location>
        <begin position="26"/>
        <end position="274"/>
    </location>
</feature>
<feature type="transmembrane region" description="Helical" evidence="7">
    <location>
        <begin position="251"/>
        <end position="273"/>
    </location>
</feature>
<evidence type="ECO:0000259" key="8">
    <source>
        <dbReference type="Pfam" id="PF20684"/>
    </source>
</evidence>
<evidence type="ECO:0000256" key="3">
    <source>
        <dbReference type="ARBA" id="ARBA00022989"/>
    </source>
</evidence>
<accession>A0A6A5X6Y9</accession>
<evidence type="ECO:0000256" key="5">
    <source>
        <dbReference type="ARBA" id="ARBA00038359"/>
    </source>
</evidence>
<dbReference type="InterPro" id="IPR049326">
    <property type="entry name" value="Rhodopsin_dom_fungi"/>
</dbReference>
<feature type="transmembrane region" description="Helical" evidence="7">
    <location>
        <begin position="128"/>
        <end position="153"/>
    </location>
</feature>
<evidence type="ECO:0000256" key="1">
    <source>
        <dbReference type="ARBA" id="ARBA00004141"/>
    </source>
</evidence>
<dbReference type="EMBL" id="ML978082">
    <property type="protein sequence ID" value="KAF2008699.1"/>
    <property type="molecule type" value="Genomic_DNA"/>
</dbReference>
<feature type="transmembrane region" description="Helical" evidence="7">
    <location>
        <begin position="207"/>
        <end position="231"/>
    </location>
</feature>
<keyword evidence="3 7" id="KW-1133">Transmembrane helix</keyword>
<dbReference type="Pfam" id="PF20684">
    <property type="entry name" value="Fung_rhodopsin"/>
    <property type="match status" value="1"/>
</dbReference>
<dbReference type="GeneID" id="54291701"/>
<name>A0A6A5X6Y9_9PLEO</name>
<feature type="transmembrane region" description="Helical" evidence="7">
    <location>
        <begin position="91"/>
        <end position="116"/>
    </location>
</feature>
<keyword evidence="10" id="KW-1185">Reference proteome</keyword>
<dbReference type="PANTHER" id="PTHR33048:SF157">
    <property type="entry name" value="INTEGRAL MEMBRANE PROTEIN"/>
    <property type="match status" value="1"/>
</dbReference>
<keyword evidence="2 7" id="KW-0812">Transmembrane</keyword>
<protein>
    <recommendedName>
        <fullName evidence="8">Rhodopsin domain-containing protein</fullName>
    </recommendedName>
</protein>
<evidence type="ECO:0000313" key="9">
    <source>
        <dbReference type="EMBL" id="KAF2008699.1"/>
    </source>
</evidence>
<dbReference type="Proteomes" id="UP000799778">
    <property type="component" value="Unassembled WGS sequence"/>
</dbReference>
<feature type="transmembrane region" description="Helical" evidence="7">
    <location>
        <begin position="40"/>
        <end position="61"/>
    </location>
</feature>